<dbReference type="EMBL" id="JAGPNK010000011">
    <property type="protein sequence ID" value="KAH7311257.1"/>
    <property type="molecule type" value="Genomic_DNA"/>
</dbReference>
<organism evidence="4 5">
    <name type="scientific">Stachybotrys elegans</name>
    <dbReference type="NCBI Taxonomy" id="80388"/>
    <lineage>
        <taxon>Eukaryota</taxon>
        <taxon>Fungi</taxon>
        <taxon>Dikarya</taxon>
        <taxon>Ascomycota</taxon>
        <taxon>Pezizomycotina</taxon>
        <taxon>Sordariomycetes</taxon>
        <taxon>Hypocreomycetidae</taxon>
        <taxon>Hypocreales</taxon>
        <taxon>Stachybotryaceae</taxon>
        <taxon>Stachybotrys</taxon>
    </lineage>
</organism>
<keyword evidence="2" id="KW-0560">Oxidoreductase</keyword>
<proteinExistence type="inferred from homology"/>
<dbReference type="InterPro" id="IPR002225">
    <property type="entry name" value="3Beta_OHSteriod_DH/Estase"/>
</dbReference>
<dbReference type="PANTHER" id="PTHR43245">
    <property type="entry name" value="BIFUNCTIONAL POLYMYXIN RESISTANCE PROTEIN ARNA"/>
    <property type="match status" value="1"/>
</dbReference>
<evidence type="ECO:0000313" key="5">
    <source>
        <dbReference type="Proteomes" id="UP000813444"/>
    </source>
</evidence>
<dbReference type="SUPFAM" id="SSF51735">
    <property type="entry name" value="NAD(P)-binding Rossmann-fold domains"/>
    <property type="match status" value="1"/>
</dbReference>
<dbReference type="InterPro" id="IPR050177">
    <property type="entry name" value="Lipid_A_modif_metabolic_enz"/>
</dbReference>
<protein>
    <recommendedName>
        <fullName evidence="3">3-beta hydroxysteroid dehydrogenase/isomerase domain-containing protein</fullName>
    </recommendedName>
</protein>
<feature type="domain" description="3-beta hydroxysteroid dehydrogenase/isomerase" evidence="3">
    <location>
        <begin position="14"/>
        <end position="284"/>
    </location>
</feature>
<sequence length="372" mass="40716">MAQESKGEPLGPVLITGGCGFIGFHMTKHILDTEPNSNIHVVDINTTRNTLPGVEYHNVDITDASRLHSAVLQIKPKTVFHIACPDSMVVIPSRFQSVNVDGTRNLLSACKAAGTVHAFVNTSTSSVIHDNVSDLVDAGEDLPVLQYPQQKRVYTLTKAVAEADVLSANRVGGDASMLTANLRPATVFGERDTICMGKIVATCRSGRGGMQIGPGRNEYDFLYVGNLVDAELLTAKALLAAYGKPPPPDMRVDGESFNVTNDERILFWDFQRAVSASIGLPVPKDKIKVVPAWLILFVAFLSEWTTWLRTFGAKQPPITREAVRLTTITRTLNGDKAKRVLGYKPKYTIHEGLDRAGKWFVEEKKGKNNKMA</sequence>
<reference evidence="4" key="1">
    <citation type="journal article" date="2021" name="Nat. Commun.">
        <title>Genetic determinants of endophytism in the Arabidopsis root mycobiome.</title>
        <authorList>
            <person name="Mesny F."/>
            <person name="Miyauchi S."/>
            <person name="Thiergart T."/>
            <person name="Pickel B."/>
            <person name="Atanasova L."/>
            <person name="Karlsson M."/>
            <person name="Huettel B."/>
            <person name="Barry K.W."/>
            <person name="Haridas S."/>
            <person name="Chen C."/>
            <person name="Bauer D."/>
            <person name="Andreopoulos W."/>
            <person name="Pangilinan J."/>
            <person name="LaButti K."/>
            <person name="Riley R."/>
            <person name="Lipzen A."/>
            <person name="Clum A."/>
            <person name="Drula E."/>
            <person name="Henrissat B."/>
            <person name="Kohler A."/>
            <person name="Grigoriev I.V."/>
            <person name="Martin F.M."/>
            <person name="Hacquard S."/>
        </authorList>
    </citation>
    <scope>NUCLEOTIDE SEQUENCE</scope>
    <source>
        <strain evidence="4">MPI-CAGE-CH-0235</strain>
    </source>
</reference>
<comment type="caution">
    <text evidence="4">The sequence shown here is derived from an EMBL/GenBank/DDBJ whole genome shotgun (WGS) entry which is preliminary data.</text>
</comment>
<name>A0A8K0SKX6_9HYPO</name>
<dbReference type="InterPro" id="IPR036291">
    <property type="entry name" value="NAD(P)-bd_dom_sf"/>
</dbReference>
<evidence type="ECO:0000259" key="3">
    <source>
        <dbReference type="Pfam" id="PF01073"/>
    </source>
</evidence>
<dbReference type="GO" id="GO:0016616">
    <property type="term" value="F:oxidoreductase activity, acting on the CH-OH group of donors, NAD or NADP as acceptor"/>
    <property type="evidence" value="ECO:0007669"/>
    <property type="project" value="InterPro"/>
</dbReference>
<gene>
    <name evidence="4" type="ORF">B0I35DRAFT_437797</name>
</gene>
<accession>A0A8K0SKX6</accession>
<dbReference type="Gene3D" id="3.40.50.720">
    <property type="entry name" value="NAD(P)-binding Rossmann-like Domain"/>
    <property type="match status" value="1"/>
</dbReference>
<dbReference type="PROSITE" id="PS51257">
    <property type="entry name" value="PROKAR_LIPOPROTEIN"/>
    <property type="match status" value="1"/>
</dbReference>
<dbReference type="Pfam" id="PF01073">
    <property type="entry name" value="3Beta_HSD"/>
    <property type="match status" value="1"/>
</dbReference>
<evidence type="ECO:0000313" key="4">
    <source>
        <dbReference type="EMBL" id="KAH7311257.1"/>
    </source>
</evidence>
<dbReference type="OrthoDB" id="10058185at2759"/>
<keyword evidence="5" id="KW-1185">Reference proteome</keyword>
<evidence type="ECO:0000256" key="1">
    <source>
        <dbReference type="ARBA" id="ARBA00009219"/>
    </source>
</evidence>
<dbReference type="PANTHER" id="PTHR43245:SF51">
    <property type="entry name" value="SHORT CHAIN DEHYDROGENASE_REDUCTASE FAMILY 42E, MEMBER 2"/>
    <property type="match status" value="1"/>
</dbReference>
<dbReference type="GO" id="GO:0006694">
    <property type="term" value="P:steroid biosynthetic process"/>
    <property type="evidence" value="ECO:0007669"/>
    <property type="project" value="InterPro"/>
</dbReference>
<comment type="similarity">
    <text evidence="1">Belongs to the 3-beta-HSD family.</text>
</comment>
<dbReference type="Proteomes" id="UP000813444">
    <property type="component" value="Unassembled WGS sequence"/>
</dbReference>
<evidence type="ECO:0000256" key="2">
    <source>
        <dbReference type="ARBA" id="ARBA00023002"/>
    </source>
</evidence>
<dbReference type="AlphaFoldDB" id="A0A8K0SKX6"/>